<proteinExistence type="predicted"/>
<organism evidence="1 2">
    <name type="scientific">Escherichia coli</name>
    <dbReference type="NCBI Taxonomy" id="562"/>
    <lineage>
        <taxon>Bacteria</taxon>
        <taxon>Pseudomonadati</taxon>
        <taxon>Pseudomonadota</taxon>
        <taxon>Gammaproteobacteria</taxon>
        <taxon>Enterobacterales</taxon>
        <taxon>Enterobacteriaceae</taxon>
        <taxon>Escherichia</taxon>
    </lineage>
</organism>
<dbReference type="Proteomes" id="UP000254079">
    <property type="component" value="Unassembled WGS sequence"/>
</dbReference>
<evidence type="ECO:0000313" key="1">
    <source>
        <dbReference type="EMBL" id="STL40369.1"/>
    </source>
</evidence>
<sequence>MYYQWRLVDGSKNIELTAEDLNLEQTVELAAGAFTENQNGADIPDKDSLPE</sequence>
<name>A0A377AXB1_ECOLX</name>
<reference evidence="1 2" key="1">
    <citation type="submission" date="2018-06" db="EMBL/GenBank/DDBJ databases">
        <authorList>
            <consortium name="Pathogen Informatics"/>
            <person name="Doyle S."/>
        </authorList>
    </citation>
    <scope>NUCLEOTIDE SEQUENCE [LARGE SCALE GENOMIC DNA]</scope>
    <source>
        <strain evidence="1 2">NCTC8622</strain>
    </source>
</reference>
<dbReference type="AlphaFoldDB" id="A0A377AXB1"/>
<evidence type="ECO:0000313" key="2">
    <source>
        <dbReference type="Proteomes" id="UP000254079"/>
    </source>
</evidence>
<accession>A0A377AXB1</accession>
<gene>
    <name evidence="1" type="ORF">NCTC8622_07889</name>
</gene>
<protein>
    <submittedName>
        <fullName evidence="1">Uncharacterized protein</fullName>
    </submittedName>
</protein>
<dbReference type="EMBL" id="UGCP01000006">
    <property type="protein sequence ID" value="STL40369.1"/>
    <property type="molecule type" value="Genomic_DNA"/>
</dbReference>